<name>A0A1F4VJ38_UNCKA</name>
<keyword evidence="1" id="KW-1133">Transmembrane helix</keyword>
<proteinExistence type="predicted"/>
<dbReference type="EMBL" id="MEVN01000018">
    <property type="protein sequence ID" value="OGC57277.1"/>
    <property type="molecule type" value="Genomic_DNA"/>
</dbReference>
<evidence type="ECO:0000313" key="2">
    <source>
        <dbReference type="EMBL" id="OGC57277.1"/>
    </source>
</evidence>
<protein>
    <submittedName>
        <fullName evidence="2">Uncharacterized protein</fullName>
    </submittedName>
</protein>
<keyword evidence="1" id="KW-0472">Membrane</keyword>
<accession>A0A1F4VJ38</accession>
<evidence type="ECO:0000313" key="3">
    <source>
        <dbReference type="Proteomes" id="UP000177763"/>
    </source>
</evidence>
<gene>
    <name evidence="2" type="ORF">A3H26_03135</name>
</gene>
<reference evidence="2 3" key="1">
    <citation type="journal article" date="2016" name="Nat. Commun.">
        <title>Thousands of microbial genomes shed light on interconnected biogeochemical processes in an aquifer system.</title>
        <authorList>
            <person name="Anantharaman K."/>
            <person name="Brown C.T."/>
            <person name="Hug L.A."/>
            <person name="Sharon I."/>
            <person name="Castelle C.J."/>
            <person name="Probst A.J."/>
            <person name="Thomas B.C."/>
            <person name="Singh A."/>
            <person name="Wilkins M.J."/>
            <person name="Karaoz U."/>
            <person name="Brodie E.L."/>
            <person name="Williams K.H."/>
            <person name="Hubbard S.S."/>
            <person name="Banfield J.F."/>
        </authorList>
    </citation>
    <scope>NUCLEOTIDE SEQUENCE [LARGE SCALE GENOMIC DNA]</scope>
</reference>
<organism evidence="2 3">
    <name type="scientific">candidate division WWE3 bacterium RIFCSPLOWO2_12_FULL_36_10</name>
    <dbReference type="NCBI Taxonomy" id="1802630"/>
    <lineage>
        <taxon>Bacteria</taxon>
        <taxon>Katanobacteria</taxon>
    </lineage>
</organism>
<sequence>MENDIQQEGQVVQPLVSSVVPSKPKKPILLIVVAVLALILLVLLGGARYYVATKLKMIKNLTESTIPVKESTDSSQTPTVDAASIDASIDSIQGDLNTLDSDLNAETELNLDSSILDINN</sequence>
<comment type="caution">
    <text evidence="2">The sequence shown here is derived from an EMBL/GenBank/DDBJ whole genome shotgun (WGS) entry which is preliminary data.</text>
</comment>
<keyword evidence="1" id="KW-0812">Transmembrane</keyword>
<dbReference type="Proteomes" id="UP000177763">
    <property type="component" value="Unassembled WGS sequence"/>
</dbReference>
<dbReference type="AlphaFoldDB" id="A0A1F4VJ38"/>
<feature type="transmembrane region" description="Helical" evidence="1">
    <location>
        <begin position="28"/>
        <end position="51"/>
    </location>
</feature>
<evidence type="ECO:0000256" key="1">
    <source>
        <dbReference type="SAM" id="Phobius"/>
    </source>
</evidence>